<comment type="catalytic activity">
    <reaction evidence="10">
        <text>L-lysyl(4)-[histone H3] + 3 S-adenosyl-L-methionine = N(6),N(6),N(6)-trimethyl-L-lysyl(4)-[histone H3] + 3 S-adenosyl-L-homocysteine + 3 H(+)</text>
        <dbReference type="Rhea" id="RHEA:60260"/>
        <dbReference type="Rhea" id="RHEA-COMP:15537"/>
        <dbReference type="Rhea" id="RHEA-COMP:15547"/>
        <dbReference type="ChEBI" id="CHEBI:15378"/>
        <dbReference type="ChEBI" id="CHEBI:29969"/>
        <dbReference type="ChEBI" id="CHEBI:57856"/>
        <dbReference type="ChEBI" id="CHEBI:59789"/>
        <dbReference type="ChEBI" id="CHEBI:61961"/>
        <dbReference type="EC" id="2.1.1.354"/>
    </reaction>
</comment>
<accession>A0A7J7N1L4</accession>
<keyword evidence="4" id="KW-0808">Transferase</keyword>
<dbReference type="InterPro" id="IPR001214">
    <property type="entry name" value="SET_dom"/>
</dbReference>
<keyword evidence="8" id="KW-0804">Transcription</keyword>
<dbReference type="GO" id="GO:0048188">
    <property type="term" value="C:Set1C/COMPASS complex"/>
    <property type="evidence" value="ECO:0007669"/>
    <property type="project" value="InterPro"/>
</dbReference>
<gene>
    <name evidence="14" type="ORF">GIB67_025437</name>
</gene>
<keyword evidence="7" id="KW-0805">Transcription regulation</keyword>
<feature type="compositionally biased region" description="Basic residues" evidence="11">
    <location>
        <begin position="702"/>
        <end position="716"/>
    </location>
</feature>
<keyword evidence="15" id="KW-1185">Reference proteome</keyword>
<dbReference type="Proteomes" id="UP000541444">
    <property type="component" value="Unassembled WGS sequence"/>
</dbReference>
<keyword evidence="6" id="KW-0156">Chromatin regulator</keyword>
<evidence type="ECO:0000256" key="5">
    <source>
        <dbReference type="ARBA" id="ARBA00022691"/>
    </source>
</evidence>
<comment type="subcellular location">
    <subcellularLocation>
        <location evidence="1">Nucleus</location>
    </subcellularLocation>
</comment>
<dbReference type="PROSITE" id="PS50280">
    <property type="entry name" value="SET"/>
    <property type="match status" value="1"/>
</dbReference>
<keyword evidence="5" id="KW-0949">S-adenosyl-L-methionine</keyword>
<feature type="compositionally biased region" description="Basic and acidic residues" evidence="11">
    <location>
        <begin position="681"/>
        <end position="692"/>
    </location>
</feature>
<dbReference type="Pfam" id="PF00856">
    <property type="entry name" value="SET"/>
    <property type="match status" value="1"/>
</dbReference>
<feature type="region of interest" description="Disordered" evidence="11">
    <location>
        <begin position="681"/>
        <end position="716"/>
    </location>
</feature>
<dbReference type="OrthoDB" id="308383at2759"/>
<comment type="caution">
    <text evidence="14">The sequence shown here is derived from an EMBL/GenBank/DDBJ whole genome shotgun (WGS) entry which is preliminary data.</text>
</comment>
<organism evidence="14 15">
    <name type="scientific">Kingdonia uniflora</name>
    <dbReference type="NCBI Taxonomy" id="39325"/>
    <lineage>
        <taxon>Eukaryota</taxon>
        <taxon>Viridiplantae</taxon>
        <taxon>Streptophyta</taxon>
        <taxon>Embryophyta</taxon>
        <taxon>Tracheophyta</taxon>
        <taxon>Spermatophyta</taxon>
        <taxon>Magnoliopsida</taxon>
        <taxon>Ranunculales</taxon>
        <taxon>Circaeasteraceae</taxon>
        <taxon>Kingdonia</taxon>
    </lineage>
</organism>
<dbReference type="CDD" id="cd19169">
    <property type="entry name" value="SET_SETD1"/>
    <property type="match status" value="1"/>
</dbReference>
<dbReference type="PANTHER" id="PTHR45814:SF2">
    <property type="entry name" value="HISTONE-LYSINE N-METHYLTRANSFERASE SETD1"/>
    <property type="match status" value="1"/>
</dbReference>
<evidence type="ECO:0000256" key="10">
    <source>
        <dbReference type="ARBA" id="ARBA00047571"/>
    </source>
</evidence>
<evidence type="ECO:0000256" key="8">
    <source>
        <dbReference type="ARBA" id="ARBA00023163"/>
    </source>
</evidence>
<dbReference type="InterPro" id="IPR046341">
    <property type="entry name" value="SET_dom_sf"/>
</dbReference>
<keyword evidence="9" id="KW-0539">Nucleus</keyword>
<feature type="domain" description="SET" evidence="12">
    <location>
        <begin position="1334"/>
        <end position="1451"/>
    </location>
</feature>
<evidence type="ECO:0000256" key="7">
    <source>
        <dbReference type="ARBA" id="ARBA00023015"/>
    </source>
</evidence>
<dbReference type="GO" id="GO:0032259">
    <property type="term" value="P:methylation"/>
    <property type="evidence" value="ECO:0007669"/>
    <property type="project" value="UniProtKB-KW"/>
</dbReference>
<dbReference type="InterPro" id="IPR003169">
    <property type="entry name" value="GYF"/>
</dbReference>
<reference evidence="14 15" key="1">
    <citation type="journal article" date="2020" name="IScience">
        <title>Genome Sequencing of the Endangered Kingdonia uniflora (Circaeasteraceae, Ranunculales) Reveals Potential Mechanisms of Evolutionary Specialization.</title>
        <authorList>
            <person name="Sun Y."/>
            <person name="Deng T."/>
            <person name="Zhang A."/>
            <person name="Moore M.J."/>
            <person name="Landis J.B."/>
            <person name="Lin N."/>
            <person name="Zhang H."/>
            <person name="Zhang X."/>
            <person name="Huang J."/>
            <person name="Zhang X."/>
            <person name="Sun H."/>
            <person name="Wang H."/>
        </authorList>
    </citation>
    <scope>NUCLEOTIDE SEQUENCE [LARGE SCALE GENOMIC DNA]</scope>
    <source>
        <strain evidence="14">TB1705</strain>
        <tissue evidence="14">Leaf</tissue>
    </source>
</reference>
<evidence type="ECO:0000256" key="1">
    <source>
        <dbReference type="ARBA" id="ARBA00004123"/>
    </source>
</evidence>
<dbReference type="InterPro" id="IPR044570">
    <property type="entry name" value="Set1-like"/>
</dbReference>
<evidence type="ECO:0000256" key="6">
    <source>
        <dbReference type="ARBA" id="ARBA00022853"/>
    </source>
</evidence>
<keyword evidence="3" id="KW-0489">Methyltransferase</keyword>
<feature type="compositionally biased region" description="Basic residues" evidence="11">
    <location>
        <begin position="1224"/>
        <end position="1239"/>
    </location>
</feature>
<dbReference type="EC" id="2.1.1.354" evidence="2"/>
<dbReference type="PANTHER" id="PTHR45814">
    <property type="entry name" value="HISTONE-LYSINE N-METHYLTRANSFERASE SETD1"/>
    <property type="match status" value="1"/>
</dbReference>
<sequence length="1469" mass="162688">MVALITTHHQSPHNRCVVVVDDHLLNSTSSSMDISNGYATSVAPAPPQVPVVVSGWMYVNETGQMCGPYLQQQLYQGLSSGFLHQELAVYPIVNGIPINPVPLNYFTQFPQHVSTGFTYWTATTTSVPPCDNNNTTVSSNEEMCWVFEDDEGTKRGPHSLLELYSWYHYGYLRDSLMVYHMDNKFQPFTLISVIKMWKANRPETASQTGNEVDGTKSLLAFIDEVSEEVSSQLHAGVMKSARRVVLDEIISSIIPEFVAMKKSQKQFKTEPVTRSEKTCCLEDNKDKIDFDRVADAAYESAVPVPVPASEQMPVVLETRLESPIITKSVGSINNFLRALSVTRGAFYDYCMQVMWNAVFYDCIAESSSVWRKQKRWSAEHISPNSVAVINQDKLEEAFPSLDLEHPPGFTYATPCTEIHGLPSSDSHLESSPCVQTNPNGLDNASQFHSNTKDISEYVENALHLSAKESLLNYFKNIADEESMKVTSFVAEDASPIRYGVTNDVVGVDHQISESVVSMDLQMKVPGSYAENHGSQTSVKASLCSSISQSETSTFIHHVNAFEILGLPVAEVVDSKGVDEPPPPGVEDNNPGVIVPFLNIKYQPSKSDEHIPKIGKYVSLAIFRQKLHDDMLKEWTSSLFDQALHQCLLSWRGCRKHRHSDAIEERTRKRKPTSYAAVPEKIEERSNTRHSSESSKVFLTSGKHTHLRKKKTTRKKYTASLETMSAENAELPKQDKSVDQELLGQVSETVELVVVERIPLKSQTNKRKKRSPLGATSLQATDNAELSKQYESGNLELLGLVCESVELDVVEGIPLKNQLKKRKEISPVDATTLQGTDIPELLEQDMSGVQELLGLASERVELEVVEGSPLKSQLKKLKKGSSVNATTLQGADNADLLKQDISGVQELLGLASETVELDVVEGSPLKGQLKKRKKRSPVNATTLQGTDNVELLKQDMLGVQELLGLASERMELDVIEGSPLKSQVKKRKKRSPVNATTLQSTDSAELLKQDTSGVQELLGLASETVELNVVEGSSLKSSLKKRKRRSIVHAAALQSTDNAELSKQDKSGDQELLEQVLETVELDVGEGGSLKNQLKKRKKRSVDGTSLQAGVQIKSIDFSSSRKTTTSQSSKTASVIQGIDEMTDDSEACLEGVLSSSHDCNDSLKIVDSNGGDPTFQENLADHCSNTTTKTSQVSHLKKKLLMDDIALTQLPEVPKSPNGGLLKKAQRKKKALKKVKPNKLRMPGSCPKPDGCARSSINGWDWHKWSVGASPADRARVRGTRSSHIRNLGSEASSHPLNTKGLSARTNRVKLRNLVAAADGAELLKVTQLKARKKHLRFQRSKIHDWGLVALEPIDAEDFVIEYVGELIRSRISDIRERQYERMGIGSSYLFRLDDGYVVDATKRGGIARFINHSCEPNCYPKVITVEGQKKIFIYAKRQISAGEEITYNYKFPLEEKKIPCNCGARRLD</sequence>
<dbReference type="SUPFAM" id="SSF55277">
    <property type="entry name" value="GYF domain"/>
    <property type="match status" value="1"/>
</dbReference>
<dbReference type="Gene3D" id="3.30.1490.40">
    <property type="match status" value="2"/>
</dbReference>
<name>A0A7J7N1L4_9MAGN</name>
<evidence type="ECO:0000313" key="14">
    <source>
        <dbReference type="EMBL" id="KAF6160902.1"/>
    </source>
</evidence>
<dbReference type="SMART" id="SM00317">
    <property type="entry name" value="SET"/>
    <property type="match status" value="1"/>
</dbReference>
<dbReference type="GO" id="GO:0140999">
    <property type="term" value="F:histone H3K4 trimethyltransferase activity"/>
    <property type="evidence" value="ECO:0007669"/>
    <property type="project" value="UniProtKB-EC"/>
</dbReference>
<evidence type="ECO:0000313" key="15">
    <source>
        <dbReference type="Proteomes" id="UP000541444"/>
    </source>
</evidence>
<proteinExistence type="predicted"/>
<dbReference type="SUPFAM" id="SSF82199">
    <property type="entry name" value="SET domain"/>
    <property type="match status" value="1"/>
</dbReference>
<dbReference type="PROSITE" id="PS50829">
    <property type="entry name" value="GYF"/>
    <property type="match status" value="1"/>
</dbReference>
<feature type="region of interest" description="Disordered" evidence="11">
    <location>
        <begin position="1211"/>
        <end position="1250"/>
    </location>
</feature>
<evidence type="ECO:0000256" key="3">
    <source>
        <dbReference type="ARBA" id="ARBA00022603"/>
    </source>
</evidence>
<dbReference type="InterPro" id="IPR035445">
    <property type="entry name" value="GYF-like_dom_sf"/>
</dbReference>
<evidence type="ECO:0000256" key="9">
    <source>
        <dbReference type="ARBA" id="ARBA00023242"/>
    </source>
</evidence>
<evidence type="ECO:0000256" key="4">
    <source>
        <dbReference type="ARBA" id="ARBA00022679"/>
    </source>
</evidence>
<evidence type="ECO:0000259" key="13">
    <source>
        <dbReference type="PROSITE" id="PS50829"/>
    </source>
</evidence>
<evidence type="ECO:0000256" key="2">
    <source>
        <dbReference type="ARBA" id="ARBA00012182"/>
    </source>
</evidence>
<evidence type="ECO:0000256" key="11">
    <source>
        <dbReference type="SAM" id="MobiDB-lite"/>
    </source>
</evidence>
<feature type="domain" description="GYF" evidence="13">
    <location>
        <begin position="142"/>
        <end position="192"/>
    </location>
</feature>
<protein>
    <recommendedName>
        <fullName evidence="2">[histone H3]-lysine(4) N-trimethyltransferase</fullName>
        <ecNumber evidence="2">2.1.1.354</ecNumber>
    </recommendedName>
</protein>
<evidence type="ECO:0000259" key="12">
    <source>
        <dbReference type="PROSITE" id="PS50280"/>
    </source>
</evidence>
<dbReference type="Gene3D" id="2.170.270.10">
    <property type="entry name" value="SET domain"/>
    <property type="match status" value="1"/>
</dbReference>
<dbReference type="InterPro" id="IPR037841">
    <property type="entry name" value="SET_SETD1A/B"/>
</dbReference>
<dbReference type="EMBL" id="JACGCM010001147">
    <property type="protein sequence ID" value="KAF6160902.1"/>
    <property type="molecule type" value="Genomic_DNA"/>
</dbReference>